<organism evidence="2">
    <name type="scientific">Selaginella moellendorffii</name>
    <name type="common">Spikemoss</name>
    <dbReference type="NCBI Taxonomy" id="88036"/>
    <lineage>
        <taxon>Eukaryota</taxon>
        <taxon>Viridiplantae</taxon>
        <taxon>Streptophyta</taxon>
        <taxon>Embryophyta</taxon>
        <taxon>Tracheophyta</taxon>
        <taxon>Lycopodiopsida</taxon>
        <taxon>Selaginellales</taxon>
        <taxon>Selaginellaceae</taxon>
        <taxon>Selaginella</taxon>
    </lineage>
</organism>
<keyword evidence="2" id="KW-1185">Reference proteome</keyword>
<dbReference type="HOGENOM" id="CLU_113047_0_0_1"/>
<dbReference type="OMA" id="CCSTRND"/>
<reference evidence="1 2" key="1">
    <citation type="journal article" date="2011" name="Science">
        <title>The Selaginella genome identifies genetic changes associated with the evolution of vascular plants.</title>
        <authorList>
            <person name="Banks J.A."/>
            <person name="Nishiyama T."/>
            <person name="Hasebe M."/>
            <person name="Bowman J.L."/>
            <person name="Gribskov M."/>
            <person name="dePamphilis C."/>
            <person name="Albert V.A."/>
            <person name="Aono N."/>
            <person name="Aoyama T."/>
            <person name="Ambrose B.A."/>
            <person name="Ashton N.W."/>
            <person name="Axtell M.J."/>
            <person name="Barker E."/>
            <person name="Barker M.S."/>
            <person name="Bennetzen J.L."/>
            <person name="Bonawitz N.D."/>
            <person name="Chapple C."/>
            <person name="Cheng C."/>
            <person name="Correa L.G."/>
            <person name="Dacre M."/>
            <person name="DeBarry J."/>
            <person name="Dreyer I."/>
            <person name="Elias M."/>
            <person name="Engstrom E.M."/>
            <person name="Estelle M."/>
            <person name="Feng L."/>
            <person name="Finet C."/>
            <person name="Floyd S.K."/>
            <person name="Frommer W.B."/>
            <person name="Fujita T."/>
            <person name="Gramzow L."/>
            <person name="Gutensohn M."/>
            <person name="Harholt J."/>
            <person name="Hattori M."/>
            <person name="Heyl A."/>
            <person name="Hirai T."/>
            <person name="Hiwatashi Y."/>
            <person name="Ishikawa M."/>
            <person name="Iwata M."/>
            <person name="Karol K.G."/>
            <person name="Koehler B."/>
            <person name="Kolukisaoglu U."/>
            <person name="Kubo M."/>
            <person name="Kurata T."/>
            <person name="Lalonde S."/>
            <person name="Li K."/>
            <person name="Li Y."/>
            <person name="Litt A."/>
            <person name="Lyons E."/>
            <person name="Manning G."/>
            <person name="Maruyama T."/>
            <person name="Michael T.P."/>
            <person name="Mikami K."/>
            <person name="Miyazaki S."/>
            <person name="Morinaga S."/>
            <person name="Murata T."/>
            <person name="Mueller-Roeber B."/>
            <person name="Nelson D.R."/>
            <person name="Obara M."/>
            <person name="Oguri Y."/>
            <person name="Olmstead R.G."/>
            <person name="Onodera N."/>
            <person name="Petersen B.L."/>
            <person name="Pils B."/>
            <person name="Prigge M."/>
            <person name="Rensing S.A."/>
            <person name="Riano-Pachon D.M."/>
            <person name="Roberts A.W."/>
            <person name="Sato Y."/>
            <person name="Scheller H.V."/>
            <person name="Schulz B."/>
            <person name="Schulz C."/>
            <person name="Shakirov E.V."/>
            <person name="Shibagaki N."/>
            <person name="Shinohara N."/>
            <person name="Shippen D.E."/>
            <person name="Soerensen I."/>
            <person name="Sotooka R."/>
            <person name="Sugimoto N."/>
            <person name="Sugita M."/>
            <person name="Sumikawa N."/>
            <person name="Tanurdzic M."/>
            <person name="Theissen G."/>
            <person name="Ulvskov P."/>
            <person name="Wakazuki S."/>
            <person name="Weng J.K."/>
            <person name="Willats W.W."/>
            <person name="Wipf D."/>
            <person name="Wolf P.G."/>
            <person name="Yang L."/>
            <person name="Zimmer A.D."/>
            <person name="Zhu Q."/>
            <person name="Mitros T."/>
            <person name="Hellsten U."/>
            <person name="Loque D."/>
            <person name="Otillar R."/>
            <person name="Salamov A."/>
            <person name="Schmutz J."/>
            <person name="Shapiro H."/>
            <person name="Lindquist E."/>
            <person name="Lucas S."/>
            <person name="Rokhsar D."/>
            <person name="Grigoriev I.V."/>
        </authorList>
    </citation>
    <scope>NUCLEOTIDE SEQUENCE [LARGE SCALE GENOMIC DNA]</scope>
</reference>
<evidence type="ECO:0000313" key="2">
    <source>
        <dbReference type="Proteomes" id="UP000001514"/>
    </source>
</evidence>
<dbReference type="InParanoid" id="D8RPW8"/>
<dbReference type="Gramene" id="EFJ25755">
    <property type="protein sequence ID" value="EFJ25755"/>
    <property type="gene ID" value="SELMODRAFT_99013"/>
</dbReference>
<dbReference type="eggNOG" id="KOG0328">
    <property type="taxonomic scope" value="Eukaryota"/>
</dbReference>
<evidence type="ECO:0000313" key="1">
    <source>
        <dbReference type="EMBL" id="EFJ25755.1"/>
    </source>
</evidence>
<dbReference type="Proteomes" id="UP000001514">
    <property type="component" value="Unassembled WGS sequence"/>
</dbReference>
<name>D8RPW8_SELML</name>
<sequence length="221" mass="25210">HFYIAVDRQEFKMRTFFDLLEHFWKRSGVPLVICCNARDSLDAVFAAAASCPHFHVKFLHSDLCEHERATTIEEFRRAMAEWRKSEVTMEGDSTMPPKLFLLLVTDACLPSSTFGEHSLLARALVNYDLPVKKASFLLIASHFFHGVVLNIVVGGEVSTLRSIEEGCVVIINEMPINVRFFSQTSSLIFTLLACRSQSCCNELTGRKTFHFCCYQIQRENF</sequence>
<evidence type="ECO:0008006" key="3">
    <source>
        <dbReference type="Google" id="ProtNLM"/>
    </source>
</evidence>
<protein>
    <recommendedName>
        <fullName evidence="3">Helicase C-terminal domain-containing protein</fullName>
    </recommendedName>
</protein>
<dbReference type="EMBL" id="GL377586">
    <property type="protein sequence ID" value="EFJ25755.1"/>
    <property type="molecule type" value="Genomic_DNA"/>
</dbReference>
<dbReference type="Gene3D" id="3.40.50.300">
    <property type="entry name" value="P-loop containing nucleotide triphosphate hydrolases"/>
    <property type="match status" value="1"/>
</dbReference>
<proteinExistence type="predicted"/>
<dbReference type="STRING" id="88036.D8RPW8"/>
<feature type="non-terminal residue" evidence="1">
    <location>
        <position position="1"/>
    </location>
</feature>
<accession>D8RPW8</accession>
<dbReference type="InterPro" id="IPR027417">
    <property type="entry name" value="P-loop_NTPase"/>
</dbReference>
<dbReference type="KEGG" id="smo:SELMODRAFT_99013"/>
<gene>
    <name evidence="1" type="ORF">SELMODRAFT_99013</name>
</gene>
<dbReference type="FunCoup" id="D8RPW8">
    <property type="interactions" value="1195"/>
</dbReference>
<dbReference type="AlphaFoldDB" id="D8RPW8"/>